<dbReference type="AlphaFoldDB" id="A0A2W2EFA2"/>
<dbReference type="Proteomes" id="UP000249304">
    <property type="component" value="Unassembled WGS sequence"/>
</dbReference>
<keyword evidence="2" id="KW-1185">Reference proteome</keyword>
<evidence type="ECO:0000313" key="2">
    <source>
        <dbReference type="Proteomes" id="UP000249304"/>
    </source>
</evidence>
<name>A0A2W2EFA2_9ACTN</name>
<comment type="caution">
    <text evidence="1">The sequence shown here is derived from an EMBL/GenBank/DDBJ whole genome shotgun (WGS) entry which is preliminary data.</text>
</comment>
<accession>A0A2W2EFA2</accession>
<dbReference type="EMBL" id="POUD01000018">
    <property type="protein sequence ID" value="PZG21221.1"/>
    <property type="molecule type" value="Genomic_DNA"/>
</dbReference>
<evidence type="ECO:0000313" key="1">
    <source>
        <dbReference type="EMBL" id="PZG21221.1"/>
    </source>
</evidence>
<reference evidence="1 2" key="1">
    <citation type="submission" date="2018-01" db="EMBL/GenBank/DDBJ databases">
        <title>Draft genome sequence of Nonomuraea sp. KC333.</title>
        <authorList>
            <person name="Sahin N."/>
            <person name="Saygin H."/>
            <person name="Ay H."/>
        </authorList>
    </citation>
    <scope>NUCLEOTIDE SEQUENCE [LARGE SCALE GENOMIC DNA]</scope>
    <source>
        <strain evidence="1 2">KC333</strain>
    </source>
</reference>
<gene>
    <name evidence="1" type="ORF">C1J01_07120</name>
</gene>
<proteinExistence type="predicted"/>
<protein>
    <submittedName>
        <fullName evidence="1">Uncharacterized protein</fullName>
    </submittedName>
</protein>
<sequence>MACGISANLNSTGCSAIVGRFEQAPTQRDHLLMRRVEVIDVEVEMDLLRSWSDADTRTRLRSFRTNEVVATVREDVR</sequence>
<organism evidence="1 2">
    <name type="scientific">Nonomuraea aridisoli</name>
    <dbReference type="NCBI Taxonomy" id="2070368"/>
    <lineage>
        <taxon>Bacteria</taxon>
        <taxon>Bacillati</taxon>
        <taxon>Actinomycetota</taxon>
        <taxon>Actinomycetes</taxon>
        <taxon>Streptosporangiales</taxon>
        <taxon>Streptosporangiaceae</taxon>
        <taxon>Nonomuraea</taxon>
    </lineage>
</organism>